<proteinExistence type="predicted"/>
<feature type="transmembrane region" description="Helical" evidence="1">
    <location>
        <begin position="34"/>
        <end position="51"/>
    </location>
</feature>
<feature type="transmembrane region" description="Helical" evidence="1">
    <location>
        <begin position="63"/>
        <end position="83"/>
    </location>
</feature>
<evidence type="ECO:0000313" key="2">
    <source>
        <dbReference type="EMBL" id="PIT86924.1"/>
    </source>
</evidence>
<accession>A0A2M6W297</accession>
<dbReference type="Pfam" id="PF10066">
    <property type="entry name" value="DUF2304"/>
    <property type="match status" value="1"/>
</dbReference>
<gene>
    <name evidence="2" type="ORF">COU33_00450</name>
</gene>
<dbReference type="AlphaFoldDB" id="A0A2M6W297"/>
<reference evidence="3" key="1">
    <citation type="submission" date="2017-09" db="EMBL/GenBank/DDBJ databases">
        <title>Depth-based differentiation of microbial function through sediment-hosted aquifers and enrichment of novel symbionts in the deep terrestrial subsurface.</title>
        <authorList>
            <person name="Probst A.J."/>
            <person name="Ladd B."/>
            <person name="Jarett J.K."/>
            <person name="Geller-Mcgrath D.E."/>
            <person name="Sieber C.M.K."/>
            <person name="Emerson J.B."/>
            <person name="Anantharaman K."/>
            <person name="Thomas B.C."/>
            <person name="Malmstrom R."/>
            <person name="Stieglmeier M."/>
            <person name="Klingl A."/>
            <person name="Woyke T."/>
            <person name="Ryan C.M."/>
            <person name="Banfield J.F."/>
        </authorList>
    </citation>
    <scope>NUCLEOTIDE SEQUENCE [LARGE SCALE GENOMIC DNA]</scope>
</reference>
<protein>
    <recommendedName>
        <fullName evidence="4">DUF2304 domain-containing protein</fullName>
    </recommendedName>
</protein>
<comment type="caution">
    <text evidence="2">The sequence shown here is derived from an EMBL/GenBank/DDBJ whole genome shotgun (WGS) entry which is preliminary data.</text>
</comment>
<dbReference type="Proteomes" id="UP000229362">
    <property type="component" value="Unassembled WGS sequence"/>
</dbReference>
<sequence>MLLLFQLLFSAFALFAVASVIKRKKEGLLGQKGAFFWIIFWAAAAFVVWSPNSTSRIANAFGIGRGADLIIYTAIIIIFYILFKLHIKIESVGRDVTRMVRHLAVDEIKKQS</sequence>
<keyword evidence="1" id="KW-0812">Transmembrane</keyword>
<evidence type="ECO:0000313" key="3">
    <source>
        <dbReference type="Proteomes" id="UP000229362"/>
    </source>
</evidence>
<name>A0A2M6W297_9BACT</name>
<evidence type="ECO:0000256" key="1">
    <source>
        <dbReference type="SAM" id="Phobius"/>
    </source>
</evidence>
<organism evidence="2 3">
    <name type="scientific">Candidatus Magasanikbacteria bacterium CG10_big_fil_rev_8_21_14_0_10_43_6</name>
    <dbReference type="NCBI Taxonomy" id="1974650"/>
    <lineage>
        <taxon>Bacteria</taxon>
        <taxon>Candidatus Magasanikiibacteriota</taxon>
    </lineage>
</organism>
<keyword evidence="1" id="KW-1133">Transmembrane helix</keyword>
<dbReference type="EMBL" id="PFBZ01000019">
    <property type="protein sequence ID" value="PIT86924.1"/>
    <property type="molecule type" value="Genomic_DNA"/>
</dbReference>
<keyword evidence="1" id="KW-0472">Membrane</keyword>
<evidence type="ECO:0008006" key="4">
    <source>
        <dbReference type="Google" id="ProtNLM"/>
    </source>
</evidence>
<dbReference type="InterPro" id="IPR019277">
    <property type="entry name" value="DUF2304"/>
</dbReference>